<dbReference type="RefSeq" id="WP_406788548.1">
    <property type="nucleotide sequence ID" value="NZ_JBJIAA010000013.1"/>
</dbReference>
<feature type="compositionally biased region" description="Polar residues" evidence="1">
    <location>
        <begin position="24"/>
        <end position="45"/>
    </location>
</feature>
<protein>
    <recommendedName>
        <fullName evidence="4">DUF5082 domain-containing protein</fullName>
    </recommendedName>
</protein>
<keyword evidence="3" id="KW-1185">Reference proteome</keyword>
<organism evidence="2 3">
    <name type="scientific">Clostridium neuense</name>
    <dbReference type="NCBI Taxonomy" id="1728934"/>
    <lineage>
        <taxon>Bacteria</taxon>
        <taxon>Bacillati</taxon>
        <taxon>Bacillota</taxon>
        <taxon>Clostridia</taxon>
        <taxon>Eubacteriales</taxon>
        <taxon>Clostridiaceae</taxon>
        <taxon>Clostridium</taxon>
    </lineage>
</organism>
<sequence length="216" mass="24431">MDLSLNCKKSTYNAEVNTTDKCRRSSNNCTNTVEPSNTSNLKNTADSSISDDAMTAYKFLNRIKDSAKDIKDSSFASKYTFEYEAIQNEISADIYGTNTDKYKNLLDNAFKNAVTEASIPPFNSPSKDLKIKMSASNLLECEKQSETATGLVWMFKAEHKRILKEIEDYRKKKNHEMVTSLTQLGNTYKQVIDNISGTRDILKTIMNDNLNDDPNK</sequence>
<reference evidence="2 3" key="1">
    <citation type="submission" date="2024-11" db="EMBL/GenBank/DDBJ databases">
        <authorList>
            <person name="Heng Y.C."/>
            <person name="Lim A.C.H."/>
            <person name="Lee J.K.Y."/>
            <person name="Kittelmann S."/>
        </authorList>
    </citation>
    <scope>NUCLEOTIDE SEQUENCE [LARGE SCALE GENOMIC DNA]</scope>
    <source>
        <strain evidence="2 3">WILCCON 0114</strain>
    </source>
</reference>
<comment type="caution">
    <text evidence="2">The sequence shown here is derived from an EMBL/GenBank/DDBJ whole genome shotgun (WGS) entry which is preliminary data.</text>
</comment>
<proteinExistence type="predicted"/>
<evidence type="ECO:0000313" key="3">
    <source>
        <dbReference type="Proteomes" id="UP001623592"/>
    </source>
</evidence>
<evidence type="ECO:0000256" key="1">
    <source>
        <dbReference type="SAM" id="MobiDB-lite"/>
    </source>
</evidence>
<accession>A0ABW8TH92</accession>
<gene>
    <name evidence="2" type="ORF">ACJDT4_15880</name>
</gene>
<evidence type="ECO:0008006" key="4">
    <source>
        <dbReference type="Google" id="ProtNLM"/>
    </source>
</evidence>
<evidence type="ECO:0000313" key="2">
    <source>
        <dbReference type="EMBL" id="MFL0251898.1"/>
    </source>
</evidence>
<name>A0ABW8TH92_9CLOT</name>
<dbReference type="EMBL" id="JBJIAA010000013">
    <property type="protein sequence ID" value="MFL0251898.1"/>
    <property type="molecule type" value="Genomic_DNA"/>
</dbReference>
<feature type="region of interest" description="Disordered" evidence="1">
    <location>
        <begin position="23"/>
        <end position="45"/>
    </location>
</feature>
<dbReference type="Proteomes" id="UP001623592">
    <property type="component" value="Unassembled WGS sequence"/>
</dbReference>